<feature type="compositionally biased region" description="Polar residues" evidence="1">
    <location>
        <begin position="13"/>
        <end position="24"/>
    </location>
</feature>
<reference evidence="3" key="1">
    <citation type="submission" date="2020-05" db="EMBL/GenBank/DDBJ databases">
        <title>Mycena genomes resolve the evolution of fungal bioluminescence.</title>
        <authorList>
            <person name="Tsai I.J."/>
        </authorList>
    </citation>
    <scope>NUCLEOTIDE SEQUENCE</scope>
    <source>
        <strain evidence="3">160909Yilan</strain>
    </source>
</reference>
<keyword evidence="4" id="KW-1185">Reference proteome</keyword>
<feature type="compositionally biased region" description="Pro residues" evidence="1">
    <location>
        <begin position="205"/>
        <end position="220"/>
    </location>
</feature>
<evidence type="ECO:0000256" key="2">
    <source>
        <dbReference type="SAM" id="Phobius"/>
    </source>
</evidence>
<feature type="transmembrane region" description="Helical" evidence="2">
    <location>
        <begin position="622"/>
        <end position="640"/>
    </location>
</feature>
<feature type="compositionally biased region" description="Pro residues" evidence="1">
    <location>
        <begin position="295"/>
        <end position="308"/>
    </location>
</feature>
<feature type="compositionally biased region" description="Pro residues" evidence="1">
    <location>
        <begin position="238"/>
        <end position="255"/>
    </location>
</feature>
<feature type="compositionally biased region" description="Polar residues" evidence="1">
    <location>
        <begin position="139"/>
        <end position="158"/>
    </location>
</feature>
<evidence type="ECO:0000313" key="4">
    <source>
        <dbReference type="Proteomes" id="UP000623467"/>
    </source>
</evidence>
<keyword evidence="2" id="KW-1133">Transmembrane helix</keyword>
<organism evidence="3 4">
    <name type="scientific">Mycena sanguinolenta</name>
    <dbReference type="NCBI Taxonomy" id="230812"/>
    <lineage>
        <taxon>Eukaryota</taxon>
        <taxon>Fungi</taxon>
        <taxon>Dikarya</taxon>
        <taxon>Basidiomycota</taxon>
        <taxon>Agaricomycotina</taxon>
        <taxon>Agaricomycetes</taxon>
        <taxon>Agaricomycetidae</taxon>
        <taxon>Agaricales</taxon>
        <taxon>Marasmiineae</taxon>
        <taxon>Mycenaceae</taxon>
        <taxon>Mycena</taxon>
    </lineage>
</organism>
<proteinExistence type="predicted"/>
<dbReference type="OrthoDB" id="3230534at2759"/>
<name>A0A8H7DJT9_9AGAR</name>
<feature type="compositionally biased region" description="Polar residues" evidence="1">
    <location>
        <begin position="606"/>
        <end position="617"/>
    </location>
</feature>
<gene>
    <name evidence="3" type="ORF">MSAN_00011800</name>
</gene>
<feature type="compositionally biased region" description="Pro residues" evidence="1">
    <location>
        <begin position="45"/>
        <end position="66"/>
    </location>
</feature>
<evidence type="ECO:0000313" key="3">
    <source>
        <dbReference type="EMBL" id="KAF7375972.1"/>
    </source>
</evidence>
<accession>A0A8H7DJT9</accession>
<feature type="region of interest" description="Disordered" evidence="1">
    <location>
        <begin position="592"/>
        <end position="617"/>
    </location>
</feature>
<keyword evidence="2" id="KW-0812">Transmembrane</keyword>
<dbReference type="Proteomes" id="UP000623467">
    <property type="component" value="Unassembled WGS sequence"/>
</dbReference>
<dbReference type="EMBL" id="JACAZH010000001">
    <property type="protein sequence ID" value="KAF7375972.1"/>
    <property type="molecule type" value="Genomic_DNA"/>
</dbReference>
<dbReference type="AlphaFoldDB" id="A0A8H7DJT9"/>
<sequence>MPRTESPRPIAGSSKTSTNETPSPQARPKSSLGSRPRPVSYPARPTSPLPPPRPHSPLPPARPRSPLPSSRSLDDKSKSKPALSTSHSTLKSTPHPRSPERERGHSRIPSSPSPSPAHKPLNRASMSHIPIKVHRKTQDTTSNGHSEVTAAPQVSPTDLFQPAAQVPELSEPEPAEGQNGDLLTETDEEDDRPEVRTPTVETVVLPPPTEQTRLPSPPSPLSVVTDDEEVLRKAMATAPPPSPPPSPPSPTPSPRKPTIVTPSEPPPTLTTILDSITTPTKRPSFTSARLEFQTPSPPHGLPDLPGPPSSSDEETETERSAPTPLRFNGASDTFMKTPRPPGAWASTPAPVARTNSLPPPESEESESQYDNGLATPVPSLSRASSLPAQTPKPPGGWVVTPTPRKSILKVRFDPQQTELELSATEDFSSTNGHPEESCEVSETGSTPVEEDRVHSPELPRTPQSPTRSPTRSPRRSPSVRVVDAFGRPESKPAKSPKNRNKNAVRIVDAMGHEVEPTEQSIKAEVPDDVPMNHNEALRVVREGVAALAQKLDEFDTSSDFVLLDEDRLKDLDNASRAARAAREDLKQTYETDRTAQLRASMRRSRSNSQLRDVDSPTSSPRLWIWTFIILSQAFFIFLIYRFRQRSARELFLTTYYDPFHPDLHLYGIKYDYLTFPRTLPTMTSLSDTWRQEGFVAFLAHLVDMVVLFFADWRADTWRRWGGDDMQQSMQWPPT</sequence>
<feature type="compositionally biased region" description="Polar residues" evidence="1">
    <location>
        <begin position="269"/>
        <end position="287"/>
    </location>
</feature>
<keyword evidence="2" id="KW-0472">Membrane</keyword>
<comment type="caution">
    <text evidence="3">The sequence shown here is derived from an EMBL/GenBank/DDBJ whole genome shotgun (WGS) entry which is preliminary data.</text>
</comment>
<feature type="compositionally biased region" description="Polar residues" evidence="1">
    <location>
        <begin position="82"/>
        <end position="92"/>
    </location>
</feature>
<feature type="compositionally biased region" description="Low complexity" evidence="1">
    <location>
        <begin position="460"/>
        <end position="482"/>
    </location>
</feature>
<evidence type="ECO:0000256" key="1">
    <source>
        <dbReference type="SAM" id="MobiDB-lite"/>
    </source>
</evidence>
<feature type="compositionally biased region" description="Polar residues" evidence="1">
    <location>
        <begin position="414"/>
        <end position="432"/>
    </location>
</feature>
<protein>
    <submittedName>
        <fullName evidence="3">Uncharacterized protein</fullName>
    </submittedName>
</protein>
<feature type="region of interest" description="Disordered" evidence="1">
    <location>
        <begin position="1"/>
        <end position="502"/>
    </location>
</feature>